<dbReference type="OrthoDB" id="6625856at2"/>
<gene>
    <name evidence="1" type="ORF">BBB56_16665</name>
</gene>
<sequence length="75" mass="8348">MTSKSFKADLIIASDVRSLRVAAGLTQERAAERFDISLRGWQRKEAATPGLLSKGEYELLLLLAGKHPHFILTPR</sequence>
<evidence type="ECO:0000313" key="2">
    <source>
        <dbReference type="Proteomes" id="UP000281332"/>
    </source>
</evidence>
<dbReference type="RefSeq" id="WP_123802040.1">
    <property type="nucleotide sequence ID" value="NZ_RMVG01000014.1"/>
</dbReference>
<dbReference type="InterPro" id="IPR010982">
    <property type="entry name" value="Lambda_DNA-bd_dom_sf"/>
</dbReference>
<dbReference type="EMBL" id="RMVG01000014">
    <property type="protein sequence ID" value="RPD97828.1"/>
    <property type="molecule type" value="Genomic_DNA"/>
</dbReference>
<evidence type="ECO:0000313" key="1">
    <source>
        <dbReference type="EMBL" id="RPD97828.1"/>
    </source>
</evidence>
<dbReference type="GO" id="GO:0003677">
    <property type="term" value="F:DNA binding"/>
    <property type="evidence" value="ECO:0007669"/>
    <property type="project" value="InterPro"/>
</dbReference>
<comment type="caution">
    <text evidence="1">The sequence shown here is derived from an EMBL/GenBank/DDBJ whole genome shotgun (WGS) entry which is preliminary data.</text>
</comment>
<name>A0A3N4NU16_9GAMM</name>
<dbReference type="AlphaFoldDB" id="A0A3N4NU16"/>
<dbReference type="Gene3D" id="1.10.260.40">
    <property type="entry name" value="lambda repressor-like DNA-binding domains"/>
    <property type="match status" value="1"/>
</dbReference>
<organism evidence="1 2">
    <name type="scientific">Candidatus Pantoea deserta</name>
    <dbReference type="NCBI Taxonomy" id="1869313"/>
    <lineage>
        <taxon>Bacteria</taxon>
        <taxon>Pseudomonadati</taxon>
        <taxon>Pseudomonadota</taxon>
        <taxon>Gammaproteobacteria</taxon>
        <taxon>Enterobacterales</taxon>
        <taxon>Erwiniaceae</taxon>
        <taxon>Pantoea</taxon>
    </lineage>
</organism>
<protein>
    <submittedName>
        <fullName evidence="1">Transcriptional regulator</fullName>
    </submittedName>
</protein>
<reference evidence="1 2" key="1">
    <citation type="submission" date="2018-11" db="EMBL/GenBank/DDBJ databases">
        <title>Whole genome sequencing of Pantoea sp. RIT388.</title>
        <authorList>
            <person name="Gan H.M."/>
            <person name="Hudson A.O."/>
        </authorList>
    </citation>
    <scope>NUCLEOTIDE SEQUENCE [LARGE SCALE GENOMIC DNA]</scope>
    <source>
        <strain evidence="1 2">RIT388</strain>
    </source>
</reference>
<proteinExistence type="predicted"/>
<accession>A0A3N4NU16</accession>
<keyword evidence="2" id="KW-1185">Reference proteome</keyword>
<dbReference type="Proteomes" id="UP000281332">
    <property type="component" value="Unassembled WGS sequence"/>
</dbReference>